<evidence type="ECO:0000256" key="4">
    <source>
        <dbReference type="ARBA" id="ARBA00023136"/>
    </source>
</evidence>
<protein>
    <submittedName>
        <fullName evidence="6">Membrane protein required for colicin V production</fullName>
    </submittedName>
</protein>
<keyword evidence="3 5" id="KW-1133">Transmembrane helix</keyword>
<evidence type="ECO:0000256" key="1">
    <source>
        <dbReference type="ARBA" id="ARBA00004141"/>
    </source>
</evidence>
<dbReference type="PANTHER" id="PTHR36926:SF1">
    <property type="entry name" value="COLICIN V PRODUCTION PROTEIN"/>
    <property type="match status" value="1"/>
</dbReference>
<feature type="transmembrane region" description="Helical" evidence="5">
    <location>
        <begin position="100"/>
        <end position="123"/>
    </location>
</feature>
<name>A0A1H8RYV8_9PROT</name>
<dbReference type="AlphaFoldDB" id="A0A1H8RYV8"/>
<feature type="transmembrane region" description="Helical" evidence="5">
    <location>
        <begin position="63"/>
        <end position="88"/>
    </location>
</feature>
<dbReference type="STRING" id="42354.SAMN05216333_11616"/>
<evidence type="ECO:0000313" key="7">
    <source>
        <dbReference type="Proteomes" id="UP000198814"/>
    </source>
</evidence>
<evidence type="ECO:0000256" key="2">
    <source>
        <dbReference type="ARBA" id="ARBA00022692"/>
    </source>
</evidence>
<evidence type="ECO:0000256" key="5">
    <source>
        <dbReference type="SAM" id="Phobius"/>
    </source>
</evidence>
<reference evidence="7" key="1">
    <citation type="submission" date="2016-10" db="EMBL/GenBank/DDBJ databases">
        <authorList>
            <person name="Varghese N."/>
            <person name="Submissions S."/>
        </authorList>
    </citation>
    <scope>NUCLEOTIDE SEQUENCE [LARGE SCALE GENOMIC DNA]</scope>
    <source>
        <strain evidence="7">Nm76</strain>
    </source>
</reference>
<comment type="subcellular location">
    <subcellularLocation>
        <location evidence="1">Membrane</location>
        <topology evidence="1">Multi-pass membrane protein</topology>
    </subcellularLocation>
</comment>
<dbReference type="Proteomes" id="UP000198814">
    <property type="component" value="Unassembled WGS sequence"/>
</dbReference>
<dbReference type="GO" id="GO:0009403">
    <property type="term" value="P:toxin biosynthetic process"/>
    <property type="evidence" value="ECO:0007669"/>
    <property type="project" value="InterPro"/>
</dbReference>
<accession>A0A1H8RYV8</accession>
<organism evidence="6 7">
    <name type="scientific">Nitrosomonas oligotropha</name>
    <dbReference type="NCBI Taxonomy" id="42354"/>
    <lineage>
        <taxon>Bacteria</taxon>
        <taxon>Pseudomonadati</taxon>
        <taxon>Pseudomonadota</taxon>
        <taxon>Betaproteobacteria</taxon>
        <taxon>Nitrosomonadales</taxon>
        <taxon>Nitrosomonadaceae</taxon>
        <taxon>Nitrosomonas</taxon>
    </lineage>
</organism>
<dbReference type="Pfam" id="PF02674">
    <property type="entry name" value="Colicin_V"/>
    <property type="match status" value="1"/>
</dbReference>
<feature type="transmembrane region" description="Helical" evidence="5">
    <location>
        <begin position="31"/>
        <end position="51"/>
    </location>
</feature>
<evidence type="ECO:0000313" key="6">
    <source>
        <dbReference type="EMBL" id="SEO71487.1"/>
    </source>
</evidence>
<dbReference type="PANTHER" id="PTHR36926">
    <property type="entry name" value="COLICIN V PRODUCTION PROTEIN"/>
    <property type="match status" value="1"/>
</dbReference>
<gene>
    <name evidence="6" type="ORF">SAMN05216333_11616</name>
</gene>
<evidence type="ECO:0000256" key="3">
    <source>
        <dbReference type="ARBA" id="ARBA00022989"/>
    </source>
</evidence>
<dbReference type="EMBL" id="FODO01000016">
    <property type="protein sequence ID" value="SEO71487.1"/>
    <property type="molecule type" value="Genomic_DNA"/>
</dbReference>
<dbReference type="GO" id="GO:0016020">
    <property type="term" value="C:membrane"/>
    <property type="evidence" value="ECO:0007669"/>
    <property type="project" value="UniProtKB-SubCell"/>
</dbReference>
<dbReference type="InterPro" id="IPR052719">
    <property type="entry name" value="CvpA-like"/>
</dbReference>
<dbReference type="OrthoDB" id="9810601at2"/>
<dbReference type="RefSeq" id="WP_090319687.1">
    <property type="nucleotide sequence ID" value="NZ_FNOE01000015.1"/>
</dbReference>
<proteinExistence type="predicted"/>
<sequence length="168" mass="18475">MTAFDYVVSGIFLVSILLSIFRGFVRETLSIAGWVVAFIVASAYGSFFEQFLPVEIVGETLRISIAFVLTFLSVLLITALGTMLLTSLIKGIGLGFIDRLFGSIFGLLRAMAIVTLLTLIAGLTTIPNQVFWQQAVLSRPLEAIALQVLPWLPTDLSKRISFERKENS</sequence>
<keyword evidence="7" id="KW-1185">Reference proteome</keyword>
<keyword evidence="4 5" id="KW-0472">Membrane</keyword>
<dbReference type="InterPro" id="IPR003825">
    <property type="entry name" value="Colicin-V_CvpA"/>
</dbReference>
<keyword evidence="2 5" id="KW-0812">Transmembrane</keyword>
<feature type="transmembrane region" description="Helical" evidence="5">
    <location>
        <begin position="6"/>
        <end position="24"/>
    </location>
</feature>